<sequence length="519" mass="51131">MSGGTEKERPAQDPPSRGRSPIVVASVAAAVLLAGGGGAYLAAAPGDGKGGPAAAPLAASPAPLALDDHAAAGADAPVSSGTGGSGGIAPGEPDPSGVVYVASGALPKGPERAPVYRARGEVSADQTRTLARALGLRGEPRAVGAVWKVGPEADGSGGSLEVARQAPGTWSYGAFGGGSDGSTGDDCQKGKICDPGAGGTARGSGGEGTGGAPVSEEAARKAAAPVLAAAGQGDAATDATQVTGSVRAVNADPVVGGLPSYGWSTGVQVGPDGRVTGASGRLAAPAKDAEYPVIGAERALELLNRPAQGAPPSIGGCATPVPAEEDAAGPSAPGKKALPGDDGRVTCAPAASPAPRQRVTVDRAVFGLAAHFSSGRPVLVPSWLFSVRPQAGERPFTITYPAVDPKLLAPAPSASPAPPDAPEPGASDPAAASPGRVESFTEDGRILTARFYGGVCSTFTLRAEESAEQVRLTVTERATRPGRACIAIAKEQSAQVTLKAPVGDRRVVDAPSGERVKRQ</sequence>
<gene>
    <name evidence="3" type="ORF">C6N75_14095</name>
</gene>
<dbReference type="OrthoDB" id="3830613at2"/>
<evidence type="ECO:0000256" key="1">
    <source>
        <dbReference type="SAM" id="MobiDB-lite"/>
    </source>
</evidence>
<dbReference type="Proteomes" id="UP000239322">
    <property type="component" value="Unassembled WGS sequence"/>
</dbReference>
<dbReference type="AlphaFoldDB" id="A0A2S9PW58"/>
<proteinExistence type="predicted"/>
<feature type="region of interest" description="Disordered" evidence="1">
    <location>
        <begin position="409"/>
        <end position="438"/>
    </location>
</feature>
<feature type="region of interest" description="Disordered" evidence="1">
    <location>
        <begin position="318"/>
        <end position="356"/>
    </location>
</feature>
<evidence type="ECO:0000256" key="2">
    <source>
        <dbReference type="SAM" id="Phobius"/>
    </source>
</evidence>
<feature type="compositionally biased region" description="Low complexity" evidence="1">
    <location>
        <begin position="66"/>
        <end position="80"/>
    </location>
</feature>
<feature type="region of interest" description="Disordered" evidence="1">
    <location>
        <begin position="66"/>
        <end position="95"/>
    </location>
</feature>
<evidence type="ECO:0000313" key="3">
    <source>
        <dbReference type="EMBL" id="PRH78593.1"/>
    </source>
</evidence>
<dbReference type="EMBL" id="PVLV01000193">
    <property type="protein sequence ID" value="PRH78593.1"/>
    <property type="molecule type" value="Genomic_DNA"/>
</dbReference>
<feature type="compositionally biased region" description="Gly residues" evidence="1">
    <location>
        <begin position="198"/>
        <end position="211"/>
    </location>
</feature>
<evidence type="ECO:0000313" key="4">
    <source>
        <dbReference type="Proteomes" id="UP000239322"/>
    </source>
</evidence>
<feature type="compositionally biased region" description="Pro residues" evidence="1">
    <location>
        <begin position="413"/>
        <end position="422"/>
    </location>
</feature>
<evidence type="ECO:0008006" key="5">
    <source>
        <dbReference type="Google" id="ProtNLM"/>
    </source>
</evidence>
<feature type="transmembrane region" description="Helical" evidence="2">
    <location>
        <begin position="21"/>
        <end position="43"/>
    </location>
</feature>
<name>A0A2S9PW58_9ACTN</name>
<dbReference type="RefSeq" id="WP_105869239.1">
    <property type="nucleotide sequence ID" value="NZ_PVLV01000193.1"/>
</dbReference>
<protein>
    <recommendedName>
        <fullName evidence="5">Large membrane protein</fullName>
    </recommendedName>
</protein>
<accession>A0A2S9PW58</accession>
<organism evidence="3 4">
    <name type="scientific">Streptomyces solincola</name>
    <dbReference type="NCBI Taxonomy" id="2100817"/>
    <lineage>
        <taxon>Bacteria</taxon>
        <taxon>Bacillati</taxon>
        <taxon>Actinomycetota</taxon>
        <taxon>Actinomycetes</taxon>
        <taxon>Kitasatosporales</taxon>
        <taxon>Streptomycetaceae</taxon>
        <taxon>Streptomyces</taxon>
    </lineage>
</organism>
<keyword evidence="2" id="KW-0812">Transmembrane</keyword>
<feature type="compositionally biased region" description="Basic and acidic residues" evidence="1">
    <location>
        <begin position="1"/>
        <end position="11"/>
    </location>
</feature>
<keyword evidence="2" id="KW-1133">Transmembrane helix</keyword>
<feature type="region of interest" description="Disordered" evidence="1">
    <location>
        <begin position="198"/>
        <end position="218"/>
    </location>
</feature>
<comment type="caution">
    <text evidence="3">The sequence shown here is derived from an EMBL/GenBank/DDBJ whole genome shotgun (WGS) entry which is preliminary data.</text>
</comment>
<keyword evidence="4" id="KW-1185">Reference proteome</keyword>
<reference evidence="3 4" key="1">
    <citation type="submission" date="2018-03" db="EMBL/GenBank/DDBJ databases">
        <title>Novel Streptomyces sp. from soil.</title>
        <authorList>
            <person name="Tan G.Y.A."/>
            <person name="Lee Z.Y."/>
        </authorList>
    </citation>
    <scope>NUCLEOTIDE SEQUENCE [LARGE SCALE GENOMIC DNA]</scope>
    <source>
        <strain evidence="3 4">ST5x</strain>
    </source>
</reference>
<feature type="region of interest" description="Disordered" evidence="1">
    <location>
        <begin position="1"/>
        <end position="20"/>
    </location>
</feature>
<keyword evidence="2" id="KW-0472">Membrane</keyword>
<feature type="compositionally biased region" description="Low complexity" evidence="1">
    <location>
        <begin position="423"/>
        <end position="435"/>
    </location>
</feature>